<dbReference type="OrthoDB" id="5311491at2759"/>
<reference evidence="2" key="1">
    <citation type="journal article" date="2014" name="Proc. Natl. Acad. Sci. U.S.A.">
        <title>Extensive sampling of basidiomycete genomes demonstrates inadequacy of the white-rot/brown-rot paradigm for wood decay fungi.</title>
        <authorList>
            <person name="Riley R."/>
            <person name="Salamov A.A."/>
            <person name="Brown D.W."/>
            <person name="Nagy L.G."/>
            <person name="Floudas D."/>
            <person name="Held B.W."/>
            <person name="Levasseur A."/>
            <person name="Lombard V."/>
            <person name="Morin E."/>
            <person name="Otillar R."/>
            <person name="Lindquist E.A."/>
            <person name="Sun H."/>
            <person name="LaButti K.M."/>
            <person name="Schmutz J."/>
            <person name="Jabbour D."/>
            <person name="Luo H."/>
            <person name="Baker S.E."/>
            <person name="Pisabarro A.G."/>
            <person name="Walton J.D."/>
            <person name="Blanchette R.A."/>
            <person name="Henrissat B."/>
            <person name="Martin F."/>
            <person name="Cullen D."/>
            <person name="Hibbett D.S."/>
            <person name="Grigoriev I.V."/>
        </authorList>
    </citation>
    <scope>NUCLEOTIDE SEQUENCE [LARGE SCALE GENOMIC DNA]</scope>
    <source>
        <strain evidence="2">MUCL 33604</strain>
    </source>
</reference>
<name>A0A067PSQ8_9AGAM</name>
<keyword evidence="2" id="KW-1185">Reference proteome</keyword>
<evidence type="ECO:0000313" key="1">
    <source>
        <dbReference type="EMBL" id="KDQ53356.1"/>
    </source>
</evidence>
<dbReference type="AlphaFoldDB" id="A0A067PSQ8"/>
<dbReference type="InterPro" id="IPR029058">
    <property type="entry name" value="AB_hydrolase_fold"/>
</dbReference>
<accession>A0A067PSQ8</accession>
<dbReference type="InParanoid" id="A0A067PSQ8"/>
<protein>
    <submittedName>
        <fullName evidence="1">Uncharacterized protein</fullName>
    </submittedName>
</protein>
<sequence length="344" mass="38882">MPTAPVDSKGTQLYFTDSGPVKGSTDYTTLVIYHGSAFTGDTFHKLLPFGAKDNVRLVILNRRDYAGSTKYSEEELADLNAGRKVFMERHALETANFLLWFVETEKVPKVSSDRKGGGFSVMGWSMGIATPLAILGHPEVIPKEMLSKLEPYFRQLILFEPPHLTFGYEQPPGAYDAFTDPDYSTPEAIFNNFLYWVSSHYNHSDPPSASGLDFSKRGTLPSVDNMTSEEMAANFDPLAATRTEFPMFFPMQPVLNTQSQKALFDEELAKTYLPNVEVVLMWGDKTTWCVMYGMIETTRLHKQNLADGKEIRPIRFIRITGGNHFVHWDDPNTFWEATLEAMNN</sequence>
<dbReference type="SUPFAM" id="SSF53474">
    <property type="entry name" value="alpha/beta-Hydrolases"/>
    <property type="match status" value="1"/>
</dbReference>
<gene>
    <name evidence="1" type="ORF">JAAARDRAFT_49830</name>
</gene>
<dbReference type="EMBL" id="KL197734">
    <property type="protein sequence ID" value="KDQ53356.1"/>
    <property type="molecule type" value="Genomic_DNA"/>
</dbReference>
<dbReference type="HOGENOM" id="CLU_045014_0_0_1"/>
<organism evidence="1 2">
    <name type="scientific">Jaapia argillacea MUCL 33604</name>
    <dbReference type="NCBI Taxonomy" id="933084"/>
    <lineage>
        <taxon>Eukaryota</taxon>
        <taxon>Fungi</taxon>
        <taxon>Dikarya</taxon>
        <taxon>Basidiomycota</taxon>
        <taxon>Agaricomycotina</taxon>
        <taxon>Agaricomycetes</taxon>
        <taxon>Agaricomycetidae</taxon>
        <taxon>Jaapiales</taxon>
        <taxon>Jaapiaceae</taxon>
        <taxon>Jaapia</taxon>
    </lineage>
</organism>
<dbReference type="Proteomes" id="UP000027265">
    <property type="component" value="Unassembled WGS sequence"/>
</dbReference>
<proteinExistence type="predicted"/>
<dbReference type="Gene3D" id="3.40.50.1820">
    <property type="entry name" value="alpha/beta hydrolase"/>
    <property type="match status" value="1"/>
</dbReference>
<evidence type="ECO:0000313" key="2">
    <source>
        <dbReference type="Proteomes" id="UP000027265"/>
    </source>
</evidence>